<reference evidence="2 3" key="1">
    <citation type="submission" date="2017-06" db="EMBL/GenBank/DDBJ databases">
        <title>Sequencing and comparative analysis of myxobacterial genomes.</title>
        <authorList>
            <person name="Rupp O."/>
            <person name="Goesmann A."/>
            <person name="Sogaard-Andersen L."/>
        </authorList>
    </citation>
    <scope>NUCLEOTIDE SEQUENCE [LARGE SCALE GENOMIC DNA]</scope>
    <source>
        <strain evidence="2 3">DSM 52655</strain>
    </source>
</reference>
<dbReference type="AlphaFoldDB" id="A0A250IWN0"/>
<dbReference type="EMBL" id="CP022098">
    <property type="protein sequence ID" value="ATB36139.1"/>
    <property type="molecule type" value="Genomic_DNA"/>
</dbReference>
<evidence type="ECO:0000313" key="3">
    <source>
        <dbReference type="Proteomes" id="UP000217257"/>
    </source>
</evidence>
<dbReference type="KEGG" id="cfus:CYFUS_001553"/>
<protein>
    <recommendedName>
        <fullName evidence="4">Lipoprotein</fullName>
    </recommendedName>
</protein>
<evidence type="ECO:0000256" key="1">
    <source>
        <dbReference type="SAM" id="SignalP"/>
    </source>
</evidence>
<proteinExistence type="predicted"/>
<evidence type="ECO:0000313" key="2">
    <source>
        <dbReference type="EMBL" id="ATB36139.1"/>
    </source>
</evidence>
<dbReference type="RefSeq" id="WP_095984664.1">
    <property type="nucleotide sequence ID" value="NZ_CP022098.1"/>
</dbReference>
<feature type="signal peptide" evidence="1">
    <location>
        <begin position="1"/>
        <end position="17"/>
    </location>
</feature>
<dbReference type="Proteomes" id="UP000217257">
    <property type="component" value="Chromosome"/>
</dbReference>
<keyword evidence="1" id="KW-0732">Signal</keyword>
<gene>
    <name evidence="2" type="ORF">CYFUS_001553</name>
</gene>
<sequence>MSTSLATLLISTFVASACGAPEQMENVPTPFKERQENVASFTPLTSGVYDARVDGAEPVLIAPGEAREFSFSADEGQKLEFAATLALGKYNGYRLITPPGGIDLYESNTPISGDITSSILLRYVGTEEDKAPTIGSRTSPKQTGASFAAPEVSSILSATVHSNLATSMFTVRIENVSQDVTLHLEFNALSIPMLWGPDQE</sequence>
<name>A0A250IWN0_9BACT</name>
<accession>A0A250IWN0</accession>
<organism evidence="2 3">
    <name type="scientific">Cystobacter fuscus</name>
    <dbReference type="NCBI Taxonomy" id="43"/>
    <lineage>
        <taxon>Bacteria</taxon>
        <taxon>Pseudomonadati</taxon>
        <taxon>Myxococcota</taxon>
        <taxon>Myxococcia</taxon>
        <taxon>Myxococcales</taxon>
        <taxon>Cystobacterineae</taxon>
        <taxon>Archangiaceae</taxon>
        <taxon>Cystobacter</taxon>
    </lineage>
</organism>
<evidence type="ECO:0008006" key="4">
    <source>
        <dbReference type="Google" id="ProtNLM"/>
    </source>
</evidence>
<feature type="chain" id="PRO_5012083609" description="Lipoprotein" evidence="1">
    <location>
        <begin position="18"/>
        <end position="200"/>
    </location>
</feature>